<name>A0A657IVU2_9MICC</name>
<proteinExistence type="predicted"/>
<feature type="region of interest" description="Disordered" evidence="1">
    <location>
        <begin position="66"/>
        <end position="86"/>
    </location>
</feature>
<accession>A0A657IVU2</accession>
<dbReference type="InterPro" id="IPR017927">
    <property type="entry name" value="FAD-bd_FR_type"/>
</dbReference>
<evidence type="ECO:0000313" key="3">
    <source>
        <dbReference type="EMBL" id="OAX59816.1"/>
    </source>
</evidence>
<evidence type="ECO:0000256" key="1">
    <source>
        <dbReference type="SAM" id="MobiDB-lite"/>
    </source>
</evidence>
<feature type="region of interest" description="Disordered" evidence="1">
    <location>
        <begin position="125"/>
        <end position="154"/>
    </location>
</feature>
<dbReference type="InterPro" id="IPR017938">
    <property type="entry name" value="Riboflavin_synthase-like_b-brl"/>
</dbReference>
<dbReference type="PROSITE" id="PS51384">
    <property type="entry name" value="FAD_FR"/>
    <property type="match status" value="1"/>
</dbReference>
<feature type="region of interest" description="Disordered" evidence="1">
    <location>
        <begin position="1"/>
        <end position="23"/>
    </location>
</feature>
<dbReference type="Pfam" id="PF08021">
    <property type="entry name" value="FAD_binding_9"/>
    <property type="match status" value="1"/>
</dbReference>
<dbReference type="InterPro" id="IPR013113">
    <property type="entry name" value="SIP_FAD-bd"/>
</dbReference>
<dbReference type="SUPFAM" id="SSF63380">
    <property type="entry name" value="Riboflavin synthase domain-like"/>
    <property type="match status" value="1"/>
</dbReference>
<dbReference type="Proteomes" id="UP000092021">
    <property type="component" value="Unassembled WGS sequence"/>
</dbReference>
<dbReference type="EMBL" id="LWGZ01000581">
    <property type="protein sequence ID" value="OAX59816.1"/>
    <property type="molecule type" value="Genomic_DNA"/>
</dbReference>
<evidence type="ECO:0000313" key="4">
    <source>
        <dbReference type="Proteomes" id="UP000092021"/>
    </source>
</evidence>
<protein>
    <recommendedName>
        <fullName evidence="2">FAD-binding FR-type domain-containing protein</fullName>
    </recommendedName>
</protein>
<dbReference type="GO" id="GO:0016491">
    <property type="term" value="F:oxidoreductase activity"/>
    <property type="evidence" value="ECO:0007669"/>
    <property type="project" value="InterPro"/>
</dbReference>
<dbReference type="InterPro" id="IPR039374">
    <property type="entry name" value="SIP_fam"/>
</dbReference>
<organism evidence="3 4">
    <name type="scientific">Rothia kristinae</name>
    <dbReference type="NCBI Taxonomy" id="37923"/>
    <lineage>
        <taxon>Bacteria</taxon>
        <taxon>Bacillati</taxon>
        <taxon>Actinomycetota</taxon>
        <taxon>Actinomycetes</taxon>
        <taxon>Micrococcales</taxon>
        <taxon>Micrococcaceae</taxon>
        <taxon>Rothia</taxon>
    </lineage>
</organism>
<evidence type="ECO:0000259" key="2">
    <source>
        <dbReference type="PROSITE" id="PS51384"/>
    </source>
</evidence>
<gene>
    <name evidence="3" type="ORF">A5N15_06660</name>
</gene>
<sequence>MGGRDHPKQGTQETGRQERAPRYRVGRARVVEPAQPHVTRVVVEGLPRIPPPGTWWGETVRVVLPDPQTGRVPEPDLTGGKPRWAKPAPLTRKYTVRRVDPELGTVEIAVVAHGRGPGSRWAQALAPGGSGAPAGTQEWPRGPGAGVLPAHGGG</sequence>
<reference evidence="3 4" key="1">
    <citation type="submission" date="2016-04" db="EMBL/GenBank/DDBJ databases">
        <title>Identification of putative biosynthetic pathways for the production of bioactive secondary metabolites by the marine actinomycete Kocuria kristinae RUTW2-3.</title>
        <authorList>
            <person name="Waterworth S.C."/>
            <person name="Walmsley T.A."/>
            <person name="Matongo T."/>
            <person name="Davies-Coleman M.T."/>
            <person name="Dorrington R.A."/>
        </authorList>
    </citation>
    <scope>NUCLEOTIDE SEQUENCE [LARGE SCALE GENOMIC DNA]</scope>
    <source>
        <strain evidence="3 4">RUTW4-5</strain>
    </source>
</reference>
<dbReference type="PANTHER" id="PTHR30157:SF0">
    <property type="entry name" value="NADPH-DEPENDENT FERRIC-CHELATE REDUCTASE"/>
    <property type="match status" value="1"/>
</dbReference>
<dbReference type="AlphaFoldDB" id="A0A657IVU2"/>
<feature type="domain" description="FAD-binding FR-type" evidence="2">
    <location>
        <begin position="18"/>
        <end position="150"/>
    </location>
</feature>
<comment type="caution">
    <text evidence="3">The sequence shown here is derived from an EMBL/GenBank/DDBJ whole genome shotgun (WGS) entry which is preliminary data.</text>
</comment>
<dbReference type="PANTHER" id="PTHR30157">
    <property type="entry name" value="FERRIC REDUCTASE, NADPH-DEPENDENT"/>
    <property type="match status" value="1"/>
</dbReference>
<dbReference type="Gene3D" id="2.40.30.10">
    <property type="entry name" value="Translation factors"/>
    <property type="match status" value="1"/>
</dbReference>